<dbReference type="Proteomes" id="UP000054937">
    <property type="component" value="Unassembled WGS sequence"/>
</dbReference>
<reference evidence="2 3" key="1">
    <citation type="journal article" date="2015" name="Sci. Rep.">
        <title>Genome of the facultative scuticociliatosis pathogen Pseudocohnilembus persalinus provides insight into its virulence through horizontal gene transfer.</title>
        <authorList>
            <person name="Xiong J."/>
            <person name="Wang G."/>
            <person name="Cheng J."/>
            <person name="Tian M."/>
            <person name="Pan X."/>
            <person name="Warren A."/>
            <person name="Jiang C."/>
            <person name="Yuan D."/>
            <person name="Miao W."/>
        </authorList>
    </citation>
    <scope>NUCLEOTIDE SEQUENCE [LARGE SCALE GENOMIC DNA]</scope>
    <source>
        <strain evidence="2">36N120E</strain>
    </source>
</reference>
<comment type="caution">
    <text evidence="2">The sequence shown here is derived from an EMBL/GenBank/DDBJ whole genome shotgun (WGS) entry which is preliminary data.</text>
</comment>
<evidence type="ECO:0000313" key="2">
    <source>
        <dbReference type="EMBL" id="KRX03410.1"/>
    </source>
</evidence>
<feature type="compositionally biased region" description="Low complexity" evidence="1">
    <location>
        <begin position="333"/>
        <end position="347"/>
    </location>
</feature>
<feature type="region of interest" description="Disordered" evidence="1">
    <location>
        <begin position="333"/>
        <end position="358"/>
    </location>
</feature>
<name>A0A0V0QMC6_PSEPJ</name>
<evidence type="ECO:0000313" key="3">
    <source>
        <dbReference type="Proteomes" id="UP000054937"/>
    </source>
</evidence>
<dbReference type="EMBL" id="LDAU01000131">
    <property type="protein sequence ID" value="KRX03410.1"/>
    <property type="molecule type" value="Genomic_DNA"/>
</dbReference>
<keyword evidence="3" id="KW-1185">Reference proteome</keyword>
<dbReference type="AlphaFoldDB" id="A0A0V0QMC6"/>
<sequence length="597" mass="70734">MENQSQNITLNSVNFSQNQDVSQIQLQDQQKEQNNKKEVEQPYQVIIQNEMKLKQDIGEDNKVLYEILLDNQNMLKLLQQQSCINYESVSVRDYSEELFQIYQDAKKDMETVLTSLDKQMNHIQYLHQQFKSTGEELEKRKFKFYKCFVKFEIPQDEQGKVEENLTDAVNQYNYVCDIANKNIPLIKFDYENLEKIRNKKVRDFVLRYNIGLVSKIKNVEYDIKNLQQKVSNIEKNENLEVSKKLDHFYDQIFQIDTSLLKQYLKNNYVPKNNGFFEQEIQELDLNTVFKKVQNFLTGGNSNDKIQQSFNQQHLAFQLNQQKQFFQENNQNQLENGQNQNNNNNLKQQKVRKARKIFDQPDQEKIKVVEKNLKNIQTFPKNSQIPQEISENHINKENQLTDRINNDKENTQLNDKDNQKQNKQNNQNIQTNLNTIEKLGLSGQQKQLIKTIQSNKNTIEKSYCNNNNETSNVVFLNNNQDSQILENNFENNLQKQNYFQAQSQIKSKVLEQQHENFNQNQIQKQNNVNYNNNNINININDNDKQQNQNQSDIKIKNNIEQFEAISEQKEEDFENTMCQSISLKNSSNSAEKDDFVQI</sequence>
<accession>A0A0V0QMC6</accession>
<dbReference type="InParanoid" id="A0A0V0QMC6"/>
<organism evidence="2 3">
    <name type="scientific">Pseudocohnilembus persalinus</name>
    <name type="common">Ciliate</name>
    <dbReference type="NCBI Taxonomy" id="266149"/>
    <lineage>
        <taxon>Eukaryota</taxon>
        <taxon>Sar</taxon>
        <taxon>Alveolata</taxon>
        <taxon>Ciliophora</taxon>
        <taxon>Intramacronucleata</taxon>
        <taxon>Oligohymenophorea</taxon>
        <taxon>Scuticociliatia</taxon>
        <taxon>Philasterida</taxon>
        <taxon>Pseudocohnilembidae</taxon>
        <taxon>Pseudocohnilembus</taxon>
    </lineage>
</organism>
<proteinExistence type="predicted"/>
<evidence type="ECO:0000256" key="1">
    <source>
        <dbReference type="SAM" id="MobiDB-lite"/>
    </source>
</evidence>
<protein>
    <submittedName>
        <fullName evidence="2">Uncharacterized protein</fullName>
    </submittedName>
</protein>
<gene>
    <name evidence="2" type="ORF">PPERSA_02789</name>
</gene>